<comment type="caution">
    <text evidence="1">The sequence shown here is derived from an EMBL/GenBank/DDBJ whole genome shotgun (WGS) entry which is preliminary data.</text>
</comment>
<dbReference type="Proteomes" id="UP001143370">
    <property type="component" value="Unassembled WGS sequence"/>
</dbReference>
<protein>
    <recommendedName>
        <fullName evidence="3">Methyltransferase domain-containing protein</fullName>
    </recommendedName>
</protein>
<dbReference type="SUPFAM" id="SSF53335">
    <property type="entry name" value="S-adenosyl-L-methionine-dependent methyltransferases"/>
    <property type="match status" value="1"/>
</dbReference>
<reference evidence="1" key="1">
    <citation type="journal article" date="2014" name="Int. J. Syst. Evol. Microbiol.">
        <title>Complete genome sequence of Corynebacterium casei LMG S-19264T (=DSM 44701T), isolated from a smear-ripened cheese.</title>
        <authorList>
            <consortium name="US DOE Joint Genome Institute (JGI-PGF)"/>
            <person name="Walter F."/>
            <person name="Albersmeier A."/>
            <person name="Kalinowski J."/>
            <person name="Ruckert C."/>
        </authorList>
    </citation>
    <scope>NUCLEOTIDE SEQUENCE</scope>
    <source>
        <strain evidence="1">VKM B-2484</strain>
    </source>
</reference>
<reference evidence="1" key="2">
    <citation type="submission" date="2023-01" db="EMBL/GenBank/DDBJ databases">
        <authorList>
            <person name="Sun Q."/>
            <person name="Evtushenko L."/>
        </authorList>
    </citation>
    <scope>NUCLEOTIDE SEQUENCE</scope>
    <source>
        <strain evidence="1">VKM B-2484</strain>
    </source>
</reference>
<sequence>MSGFDADWLALREPVDHASRNAELAARVRAHFAGRAALTVVDLGCGTGSNLRGLAPLLPPCQHWHLIDGDPALLKAAGRRLGGWADSASPTETGIRLEKDGRRIEVRFECADLTARALDFADSGDAGAELVTAAALFDLVSEAWLERLVAGLALRRVPLYAVLNYDGAARWQPADPLDAATVAAFNRHQRGDKGFGPALGPAAGEALAHLLAQQGYRSWSGDSPWELGAADSGLIAALTAGVARAAGDIEPARHAAFADWARRRASAQAVTIGHQDIFAHA</sequence>
<dbReference type="AlphaFoldDB" id="A0A9W6J8S0"/>
<dbReference type="Gene3D" id="3.40.50.150">
    <property type="entry name" value="Vaccinia Virus protein VP39"/>
    <property type="match status" value="1"/>
</dbReference>
<dbReference type="RefSeq" id="WP_213375054.1">
    <property type="nucleotide sequence ID" value="NZ_BSFJ01000014.1"/>
</dbReference>
<evidence type="ECO:0000313" key="1">
    <source>
        <dbReference type="EMBL" id="GLK72442.1"/>
    </source>
</evidence>
<gene>
    <name evidence="1" type="ORF">GCM10017643_25580</name>
</gene>
<keyword evidence="2" id="KW-1185">Reference proteome</keyword>
<accession>A0A9W6J8S0</accession>
<evidence type="ECO:0008006" key="3">
    <source>
        <dbReference type="Google" id="ProtNLM"/>
    </source>
</evidence>
<organism evidence="1 2">
    <name type="scientific">Ancylobacter dichloromethanicus</name>
    <dbReference type="NCBI Taxonomy" id="518825"/>
    <lineage>
        <taxon>Bacteria</taxon>
        <taxon>Pseudomonadati</taxon>
        <taxon>Pseudomonadota</taxon>
        <taxon>Alphaproteobacteria</taxon>
        <taxon>Hyphomicrobiales</taxon>
        <taxon>Xanthobacteraceae</taxon>
        <taxon>Ancylobacter</taxon>
    </lineage>
</organism>
<name>A0A9W6J8S0_9HYPH</name>
<dbReference type="EMBL" id="BSFJ01000014">
    <property type="protein sequence ID" value="GLK72442.1"/>
    <property type="molecule type" value="Genomic_DNA"/>
</dbReference>
<evidence type="ECO:0000313" key="2">
    <source>
        <dbReference type="Proteomes" id="UP001143370"/>
    </source>
</evidence>
<dbReference type="InterPro" id="IPR029063">
    <property type="entry name" value="SAM-dependent_MTases_sf"/>
</dbReference>
<proteinExistence type="predicted"/>